<feature type="compositionally biased region" description="Basic and acidic residues" evidence="1">
    <location>
        <begin position="205"/>
        <end position="217"/>
    </location>
</feature>
<protein>
    <submittedName>
        <fullName evidence="2">Uncharacterized protein</fullName>
    </submittedName>
</protein>
<feature type="compositionally biased region" description="Basic residues" evidence="1">
    <location>
        <begin position="101"/>
        <end position="119"/>
    </location>
</feature>
<proteinExistence type="predicted"/>
<accession>K0S338</accession>
<dbReference type="Proteomes" id="UP000266841">
    <property type="component" value="Unassembled WGS sequence"/>
</dbReference>
<feature type="region of interest" description="Disordered" evidence="1">
    <location>
        <begin position="83"/>
        <end position="244"/>
    </location>
</feature>
<name>K0S338_THAOC</name>
<keyword evidence="3" id="KW-1185">Reference proteome</keyword>
<organism evidence="2 3">
    <name type="scientific">Thalassiosira oceanica</name>
    <name type="common">Marine diatom</name>
    <dbReference type="NCBI Taxonomy" id="159749"/>
    <lineage>
        <taxon>Eukaryota</taxon>
        <taxon>Sar</taxon>
        <taxon>Stramenopiles</taxon>
        <taxon>Ochrophyta</taxon>
        <taxon>Bacillariophyta</taxon>
        <taxon>Coscinodiscophyceae</taxon>
        <taxon>Thalassiosirophycidae</taxon>
        <taxon>Thalassiosirales</taxon>
        <taxon>Thalassiosiraceae</taxon>
        <taxon>Thalassiosira</taxon>
    </lineage>
</organism>
<feature type="non-terminal residue" evidence="2">
    <location>
        <position position="244"/>
    </location>
</feature>
<comment type="caution">
    <text evidence="2">The sequence shown here is derived from an EMBL/GenBank/DDBJ whole genome shotgun (WGS) entry which is preliminary data.</text>
</comment>
<feature type="compositionally biased region" description="Basic and acidic residues" evidence="1">
    <location>
        <begin position="224"/>
        <end position="244"/>
    </location>
</feature>
<feature type="region of interest" description="Disordered" evidence="1">
    <location>
        <begin position="1"/>
        <end position="28"/>
    </location>
</feature>
<dbReference type="EMBL" id="AGNL01020966">
    <property type="protein sequence ID" value="EJK60523.1"/>
    <property type="molecule type" value="Genomic_DNA"/>
</dbReference>
<sequence>MASQFAPSREDNYSGFGRNSQDLRMDSLDAPPIRDARTEYAMPQIQPVAVTSPPESADISATILRPGGRGRFSEAGICFLSGRQWRHPPSATTPTAPPAFRPRRRRGRGPCRLPRRFRGGGRDGESDGGDDACRTLRVPLPAPPAAPPPLPPDPTPCRGQRPPQPVRAEAPEDTGDEPRVRPARGTVRWGDGLPPGERVRGRRSGPHEARRGRRGGDDGPVLARLREGRDALASYGRERGATAG</sequence>
<feature type="compositionally biased region" description="Pro residues" evidence="1">
    <location>
        <begin position="140"/>
        <end position="155"/>
    </location>
</feature>
<reference evidence="2 3" key="1">
    <citation type="journal article" date="2012" name="Genome Biol.">
        <title>Genome and low-iron response of an oceanic diatom adapted to chronic iron limitation.</title>
        <authorList>
            <person name="Lommer M."/>
            <person name="Specht M."/>
            <person name="Roy A.S."/>
            <person name="Kraemer L."/>
            <person name="Andreson R."/>
            <person name="Gutowska M.A."/>
            <person name="Wolf J."/>
            <person name="Bergner S.V."/>
            <person name="Schilhabel M.B."/>
            <person name="Klostermeier U.C."/>
            <person name="Beiko R.G."/>
            <person name="Rosenstiel P."/>
            <person name="Hippler M."/>
            <person name="Laroche J."/>
        </authorList>
    </citation>
    <scope>NUCLEOTIDE SEQUENCE [LARGE SCALE GENOMIC DNA]</scope>
    <source>
        <strain evidence="2 3">CCMP1005</strain>
    </source>
</reference>
<evidence type="ECO:0000313" key="3">
    <source>
        <dbReference type="Proteomes" id="UP000266841"/>
    </source>
</evidence>
<gene>
    <name evidence="2" type="ORF">THAOC_19102</name>
</gene>
<dbReference type="AlphaFoldDB" id="K0S338"/>
<evidence type="ECO:0000256" key="1">
    <source>
        <dbReference type="SAM" id="MobiDB-lite"/>
    </source>
</evidence>
<evidence type="ECO:0000313" key="2">
    <source>
        <dbReference type="EMBL" id="EJK60523.1"/>
    </source>
</evidence>